<accession>A0A4Y2VXD8</accession>
<name>A0A4Y2VXD8_ARAVE</name>
<reference evidence="3 5" key="1">
    <citation type="journal article" date="2019" name="Sci. Rep.">
        <title>Orb-weaving spider Araneus ventricosus genome elucidates the spidroin gene catalogue.</title>
        <authorList>
            <person name="Kono N."/>
            <person name="Nakamura H."/>
            <person name="Ohtoshi R."/>
            <person name="Moran D.A.P."/>
            <person name="Shinohara A."/>
            <person name="Yoshida Y."/>
            <person name="Fujiwara M."/>
            <person name="Mori M."/>
            <person name="Tomita M."/>
            <person name="Arakawa K."/>
        </authorList>
    </citation>
    <scope>NUCLEOTIDE SEQUENCE [LARGE SCALE GENOMIC DNA]</scope>
</reference>
<dbReference type="EMBL" id="BGPR01053053">
    <property type="protein sequence ID" value="GBO29861.1"/>
    <property type="molecule type" value="Genomic_DNA"/>
</dbReference>
<proteinExistence type="predicted"/>
<dbReference type="EMBL" id="BGPR01052978">
    <property type="protein sequence ID" value="GBO29789.1"/>
    <property type="molecule type" value="Genomic_DNA"/>
</dbReference>
<evidence type="ECO:0000313" key="5">
    <source>
        <dbReference type="Proteomes" id="UP000499080"/>
    </source>
</evidence>
<evidence type="ECO:0000313" key="1">
    <source>
        <dbReference type="EMBL" id="GBO29781.1"/>
    </source>
</evidence>
<dbReference type="EMBL" id="BGPR01052973">
    <property type="protein sequence ID" value="GBO29785.1"/>
    <property type="molecule type" value="Genomic_DNA"/>
</dbReference>
<dbReference type="AlphaFoldDB" id="A0A4Y2VXD8"/>
<comment type="caution">
    <text evidence="3">The sequence shown here is derived from an EMBL/GenBank/DDBJ whole genome shotgun (WGS) entry which is preliminary data.</text>
</comment>
<gene>
    <name evidence="4" type="ORF">AVEN_257946_1</name>
    <name evidence="1" type="ORF">AVEN_266212_1</name>
    <name evidence="3" type="ORF">AVEN_269162_1</name>
    <name evidence="2" type="ORF">AVEN_36768_1</name>
</gene>
<evidence type="ECO:0000313" key="2">
    <source>
        <dbReference type="EMBL" id="GBO29785.1"/>
    </source>
</evidence>
<dbReference type="EMBL" id="BGPR01052969">
    <property type="protein sequence ID" value="GBO29781.1"/>
    <property type="molecule type" value="Genomic_DNA"/>
</dbReference>
<sequence length="90" mass="10398">MPLDKDSDTCFHHFILIKCLVSSLVHTTESNLHPCGQDDVPLTQDNHSVPYAGKISHIFTGSKFFEKKREEVLLEKRTEIETIKRFLVEK</sequence>
<organism evidence="3 5">
    <name type="scientific">Araneus ventricosus</name>
    <name type="common">Orbweaver spider</name>
    <name type="synonym">Epeira ventricosa</name>
    <dbReference type="NCBI Taxonomy" id="182803"/>
    <lineage>
        <taxon>Eukaryota</taxon>
        <taxon>Metazoa</taxon>
        <taxon>Ecdysozoa</taxon>
        <taxon>Arthropoda</taxon>
        <taxon>Chelicerata</taxon>
        <taxon>Arachnida</taxon>
        <taxon>Araneae</taxon>
        <taxon>Araneomorphae</taxon>
        <taxon>Entelegynae</taxon>
        <taxon>Araneoidea</taxon>
        <taxon>Araneidae</taxon>
        <taxon>Araneus</taxon>
    </lineage>
</organism>
<protein>
    <submittedName>
        <fullName evidence="3">Uncharacterized protein</fullName>
    </submittedName>
</protein>
<keyword evidence="5" id="KW-1185">Reference proteome</keyword>
<evidence type="ECO:0000313" key="3">
    <source>
        <dbReference type="EMBL" id="GBO29789.1"/>
    </source>
</evidence>
<evidence type="ECO:0000313" key="4">
    <source>
        <dbReference type="EMBL" id="GBO29861.1"/>
    </source>
</evidence>
<dbReference type="Proteomes" id="UP000499080">
    <property type="component" value="Unassembled WGS sequence"/>
</dbReference>